<feature type="transmembrane region" description="Helical" evidence="2">
    <location>
        <begin position="122"/>
        <end position="142"/>
    </location>
</feature>
<feature type="region of interest" description="Disordered" evidence="1">
    <location>
        <begin position="196"/>
        <end position="222"/>
    </location>
</feature>
<keyword evidence="2" id="KW-1133">Transmembrane helix</keyword>
<name>A0ABS0NGQ0_9ACTN</name>
<feature type="transmembrane region" description="Helical" evidence="2">
    <location>
        <begin position="97"/>
        <end position="115"/>
    </location>
</feature>
<keyword evidence="2" id="KW-0812">Transmembrane</keyword>
<evidence type="ECO:0000313" key="4">
    <source>
        <dbReference type="Proteomes" id="UP000807371"/>
    </source>
</evidence>
<feature type="region of interest" description="Disordered" evidence="1">
    <location>
        <begin position="1"/>
        <end position="37"/>
    </location>
</feature>
<feature type="compositionally biased region" description="Pro residues" evidence="1">
    <location>
        <begin position="201"/>
        <end position="213"/>
    </location>
</feature>
<sequence length="222" mass="23090">MTAPLTPHDPPPARTAADGCHRLPAPPPPEGPARNRSVTTRELVEAALVALAVGLLGIALGLLWLWLAPRVELVSDGRAVYMKNSEAEDAIGADGRFVLLGLALGALSAVAVFLFRRQGGIPLVLGLAVGGLLASVVAWRLGVHLGHEGDILRRAREVGPGVAFDKSLELRAKGALLAWPAAAMAVHLALTGLFGPRDPEPQPYPEPPRPAQPAAPDGPGLH</sequence>
<dbReference type="EMBL" id="JACYXC010000001">
    <property type="protein sequence ID" value="MBH5334372.1"/>
    <property type="molecule type" value="Genomic_DNA"/>
</dbReference>
<dbReference type="RefSeq" id="WP_197988081.1">
    <property type="nucleotide sequence ID" value="NZ_JACYXC010000001.1"/>
</dbReference>
<evidence type="ECO:0008006" key="5">
    <source>
        <dbReference type="Google" id="ProtNLM"/>
    </source>
</evidence>
<evidence type="ECO:0000313" key="3">
    <source>
        <dbReference type="EMBL" id="MBH5334372.1"/>
    </source>
</evidence>
<evidence type="ECO:0000256" key="1">
    <source>
        <dbReference type="SAM" id="MobiDB-lite"/>
    </source>
</evidence>
<gene>
    <name evidence="3" type="ORF">IHE55_05970</name>
</gene>
<comment type="caution">
    <text evidence="3">The sequence shown here is derived from an EMBL/GenBank/DDBJ whole genome shotgun (WGS) entry which is preliminary data.</text>
</comment>
<proteinExistence type="predicted"/>
<reference evidence="3 4" key="1">
    <citation type="submission" date="2020-09" db="EMBL/GenBank/DDBJ databases">
        <title>Biosynthesis of the nuclear factor of activated T cells inhibitor NFAT-133 and its congeners in Streptomyces pactum.</title>
        <authorList>
            <person name="Zhou W."/>
            <person name="Posri P."/>
            <person name="Abugrain M.E."/>
            <person name="Weisberg A.J."/>
            <person name="Chang J.H."/>
            <person name="Mahmud T."/>
        </authorList>
    </citation>
    <scope>NUCLEOTIDE SEQUENCE [LARGE SCALE GENOMIC DNA]</scope>
    <source>
        <strain evidence="3 4">ATCC 27456</strain>
    </source>
</reference>
<feature type="transmembrane region" description="Helical" evidence="2">
    <location>
        <begin position="43"/>
        <end position="67"/>
    </location>
</feature>
<dbReference type="Proteomes" id="UP000807371">
    <property type="component" value="Unassembled WGS sequence"/>
</dbReference>
<keyword evidence="4" id="KW-1185">Reference proteome</keyword>
<evidence type="ECO:0000256" key="2">
    <source>
        <dbReference type="SAM" id="Phobius"/>
    </source>
</evidence>
<accession>A0ABS0NGQ0</accession>
<keyword evidence="2" id="KW-0472">Membrane</keyword>
<protein>
    <recommendedName>
        <fullName evidence="5">ABC transporter permease</fullName>
    </recommendedName>
</protein>
<organism evidence="3 4">
    <name type="scientific">Streptomyces pactum</name>
    <dbReference type="NCBI Taxonomy" id="68249"/>
    <lineage>
        <taxon>Bacteria</taxon>
        <taxon>Bacillati</taxon>
        <taxon>Actinomycetota</taxon>
        <taxon>Actinomycetes</taxon>
        <taxon>Kitasatosporales</taxon>
        <taxon>Streptomycetaceae</taxon>
        <taxon>Streptomyces</taxon>
    </lineage>
</organism>